<evidence type="ECO:0000313" key="3">
    <source>
        <dbReference type="EMBL" id="EKE73984.1"/>
    </source>
</evidence>
<accession>K2JUB8</accession>
<evidence type="ECO:0000256" key="2">
    <source>
        <dbReference type="SAM" id="MobiDB-lite"/>
    </source>
</evidence>
<dbReference type="EMBL" id="AMRI01000011">
    <property type="protein sequence ID" value="EKE73984.1"/>
    <property type="molecule type" value="Genomic_DNA"/>
</dbReference>
<dbReference type="AlphaFoldDB" id="K2JUB8"/>
<sequence>MAMQISPLVSKDNRHQAAGIVPGASQDKPQELAAKPRSSGDISVKAQRHGQWALMSQAQFRLSTLQSMEQAVVNTYRQLVGLARQLEQNQSQSQALANQARALAHQVDGEGLLDGALAPRRQKGEASFLLTRVDLLSQRSQAETVKIGLPNGASLSLRLGAQASQGRVLADLGAQLARQGISVSSNSQGQLLLSGPEKLFASPWQFQGQGIRVPAGNPVPITLDVQPQVLDQMAQGLAAGNVDYEKARLRALLAALEQHRKALAQQRQQLMQKMESLRSQALAAGQSPEQLGESVKTLMREGDFTLQLNTLMAQANLSRQSVVALLAG</sequence>
<dbReference type="eggNOG" id="COG2604">
    <property type="taxonomic scope" value="Bacteria"/>
</dbReference>
<feature type="coiled-coil region" evidence="1">
    <location>
        <begin position="246"/>
        <end position="280"/>
    </location>
</feature>
<evidence type="ECO:0000313" key="4">
    <source>
        <dbReference type="Proteomes" id="UP000006755"/>
    </source>
</evidence>
<gene>
    <name evidence="3" type="ORF">B3C1_09203</name>
</gene>
<protein>
    <recommendedName>
        <fullName evidence="5">Flagellin</fullName>
    </recommendedName>
</protein>
<keyword evidence="1" id="KW-0175">Coiled coil</keyword>
<dbReference type="Proteomes" id="UP000006755">
    <property type="component" value="Unassembled WGS sequence"/>
</dbReference>
<proteinExistence type="predicted"/>
<keyword evidence="4" id="KW-1185">Reference proteome</keyword>
<evidence type="ECO:0000256" key="1">
    <source>
        <dbReference type="SAM" id="Coils"/>
    </source>
</evidence>
<organism evidence="3 4">
    <name type="scientific">Gallaecimonas xiamenensis 3-C-1</name>
    <dbReference type="NCBI Taxonomy" id="745411"/>
    <lineage>
        <taxon>Bacteria</taxon>
        <taxon>Pseudomonadati</taxon>
        <taxon>Pseudomonadota</taxon>
        <taxon>Gammaproteobacteria</taxon>
        <taxon>Enterobacterales</taxon>
        <taxon>Gallaecimonadaceae</taxon>
        <taxon>Gallaecimonas</taxon>
    </lineage>
</organism>
<name>K2JUB8_9GAMM</name>
<evidence type="ECO:0008006" key="5">
    <source>
        <dbReference type="Google" id="ProtNLM"/>
    </source>
</evidence>
<feature type="region of interest" description="Disordered" evidence="2">
    <location>
        <begin position="20"/>
        <end position="45"/>
    </location>
</feature>
<reference evidence="3 4" key="1">
    <citation type="journal article" date="2012" name="J. Bacteriol.">
        <title>Genome Sequence of Gallaecimonas xiamenensis Type Strain 3-C-1.</title>
        <authorList>
            <person name="Lai Q."/>
            <person name="Wang L."/>
            <person name="Wang W."/>
            <person name="Shao Z."/>
        </authorList>
    </citation>
    <scope>NUCLEOTIDE SEQUENCE [LARGE SCALE GENOMIC DNA]</scope>
    <source>
        <strain evidence="3 4">3-C-1</strain>
    </source>
</reference>
<dbReference type="STRING" id="745411.B3C1_09203"/>
<comment type="caution">
    <text evidence="3">The sequence shown here is derived from an EMBL/GenBank/DDBJ whole genome shotgun (WGS) entry which is preliminary data.</text>
</comment>